<evidence type="ECO:0000256" key="3">
    <source>
        <dbReference type="ARBA" id="ARBA00022730"/>
    </source>
</evidence>
<feature type="binding site" evidence="10">
    <location>
        <position position="41"/>
    </location>
    <ligand>
        <name>Zn(2+)</name>
        <dbReference type="ChEBI" id="CHEBI:29105"/>
    </ligand>
</feature>
<feature type="zinc finger region" description="C4-type" evidence="10">
    <location>
        <begin position="11"/>
        <end position="41"/>
    </location>
</feature>
<evidence type="ECO:0000256" key="6">
    <source>
        <dbReference type="ARBA" id="ARBA00022884"/>
    </source>
</evidence>
<dbReference type="PANTHER" id="PTHR10792">
    <property type="entry name" value="60S RIBOSOMAL PROTEIN L24"/>
    <property type="match status" value="1"/>
</dbReference>
<proteinExistence type="inferred from homology"/>
<dbReference type="AlphaFoldDB" id="A0A075FIW1"/>
<keyword evidence="4 10" id="KW-0863">Zinc-finger</keyword>
<comment type="cofactor">
    <cofactor evidence="10">
        <name>Zn(2+)</name>
        <dbReference type="ChEBI" id="CHEBI:29105"/>
    </cofactor>
    <text evidence="10">Binds 1 zinc ion per subunit.</text>
</comment>
<dbReference type="InterPro" id="IPR055345">
    <property type="entry name" value="Ribosomal_eL24-rel_arc"/>
</dbReference>
<evidence type="ECO:0000256" key="7">
    <source>
        <dbReference type="ARBA" id="ARBA00022980"/>
    </source>
</evidence>
<evidence type="ECO:0000256" key="8">
    <source>
        <dbReference type="ARBA" id="ARBA00023274"/>
    </source>
</evidence>
<protein>
    <recommendedName>
        <fullName evidence="10">Large ribosomal subunit protein eL24</fullName>
    </recommendedName>
</protein>
<evidence type="ECO:0000313" key="12">
    <source>
        <dbReference type="EMBL" id="AIE91118.1"/>
    </source>
</evidence>
<dbReference type="CDD" id="cd00472">
    <property type="entry name" value="Ribosomal_L24e_L24"/>
    <property type="match status" value="1"/>
</dbReference>
<dbReference type="InterPro" id="IPR056366">
    <property type="entry name" value="Ribosomal_eL24"/>
</dbReference>
<dbReference type="InterPro" id="IPR011017">
    <property type="entry name" value="TRASH_dom"/>
</dbReference>
<dbReference type="GO" id="GO:0019843">
    <property type="term" value="F:rRNA binding"/>
    <property type="evidence" value="ECO:0007669"/>
    <property type="project" value="UniProtKB-UniRule"/>
</dbReference>
<dbReference type="GO" id="GO:1990904">
    <property type="term" value="C:ribonucleoprotein complex"/>
    <property type="evidence" value="ECO:0007669"/>
    <property type="project" value="UniProtKB-KW"/>
</dbReference>
<dbReference type="GO" id="GO:0003735">
    <property type="term" value="F:structural constituent of ribosome"/>
    <property type="evidence" value="ECO:0007669"/>
    <property type="project" value="InterPro"/>
</dbReference>
<keyword evidence="8 10" id="KW-0687">Ribonucleoprotein</keyword>
<feature type="binding site" evidence="10">
    <location>
        <position position="14"/>
    </location>
    <ligand>
        <name>Zn(2+)</name>
        <dbReference type="ChEBI" id="CHEBI:29105"/>
    </ligand>
</feature>
<keyword evidence="3 10" id="KW-0699">rRNA-binding</keyword>
<evidence type="ECO:0000256" key="2">
    <source>
        <dbReference type="ARBA" id="ARBA00022723"/>
    </source>
</evidence>
<dbReference type="InterPro" id="IPR000988">
    <property type="entry name" value="Ribosomal_eL24-rel_N"/>
</dbReference>
<comment type="similarity">
    <text evidence="1 10">Belongs to the eukaryotic ribosomal protein eL24 family.</text>
</comment>
<evidence type="ECO:0000259" key="11">
    <source>
        <dbReference type="SMART" id="SM00746"/>
    </source>
</evidence>
<evidence type="ECO:0000256" key="10">
    <source>
        <dbReference type="HAMAP-Rule" id="MF_00773"/>
    </source>
</evidence>
<sequence length="70" mass="7867">MNVMSMLTKSCSFCNRPIAKGSGTMLAKNDGTVLWSCSSKCKKNLLVLKRDPRKLKWTEKYVKGGIKVKK</sequence>
<dbReference type="GO" id="GO:0006412">
    <property type="term" value="P:translation"/>
    <property type="evidence" value="ECO:0007669"/>
    <property type="project" value="UniProtKB-UniRule"/>
</dbReference>
<dbReference type="FunFam" id="2.30.170.20:FF:000001">
    <property type="entry name" value="probable ribosome biogenesis protein RLP24"/>
    <property type="match status" value="1"/>
</dbReference>
<name>A0A075FIW1_9ARCH</name>
<dbReference type="NCBIfam" id="NF034186">
    <property type="entry name" value="PRK14891.1-1"/>
    <property type="match status" value="1"/>
</dbReference>
<comment type="function">
    <text evidence="10">Binds to the 23S rRNA.</text>
</comment>
<keyword evidence="2 10" id="KW-0479">Metal-binding</keyword>
<keyword evidence="5 10" id="KW-0862">Zinc</keyword>
<dbReference type="GO" id="GO:0005840">
    <property type="term" value="C:ribosome"/>
    <property type="evidence" value="ECO:0007669"/>
    <property type="project" value="UniProtKB-KW"/>
</dbReference>
<dbReference type="Gene3D" id="2.30.170.20">
    <property type="entry name" value="Ribosomal protein L24e"/>
    <property type="match status" value="1"/>
</dbReference>
<evidence type="ECO:0000256" key="9">
    <source>
        <dbReference type="ARBA" id="ARBA00062681"/>
    </source>
</evidence>
<evidence type="ECO:0000256" key="1">
    <source>
        <dbReference type="ARBA" id="ARBA00005647"/>
    </source>
</evidence>
<dbReference type="SUPFAM" id="SSF57716">
    <property type="entry name" value="Glucocorticoid receptor-like (DNA-binding domain)"/>
    <property type="match status" value="1"/>
</dbReference>
<feature type="domain" description="TRASH" evidence="11">
    <location>
        <begin position="11"/>
        <end position="49"/>
    </location>
</feature>
<reference evidence="12" key="1">
    <citation type="journal article" date="2014" name="Genome Biol. Evol.">
        <title>Pangenome evidence for extensive interdomain horizontal transfer affecting lineage core and shell genes in uncultured planktonic thaumarchaeota and euryarchaeota.</title>
        <authorList>
            <person name="Deschamps P."/>
            <person name="Zivanovic Y."/>
            <person name="Moreira D."/>
            <person name="Rodriguez-Valera F."/>
            <person name="Lopez-Garcia P."/>
        </authorList>
    </citation>
    <scope>NUCLEOTIDE SEQUENCE</scope>
</reference>
<accession>A0A075FIW1</accession>
<evidence type="ECO:0000256" key="4">
    <source>
        <dbReference type="ARBA" id="ARBA00022771"/>
    </source>
</evidence>
<dbReference type="InterPro" id="IPR038630">
    <property type="entry name" value="L24e/L24_sf"/>
</dbReference>
<dbReference type="SMART" id="SM00746">
    <property type="entry name" value="TRASH"/>
    <property type="match status" value="1"/>
</dbReference>
<dbReference type="GO" id="GO:0008270">
    <property type="term" value="F:zinc ion binding"/>
    <property type="evidence" value="ECO:0007669"/>
    <property type="project" value="UniProtKB-UniRule"/>
</dbReference>
<dbReference type="PANTHER" id="PTHR10792:SF1">
    <property type="entry name" value="RIBOSOMAL PROTEIN L24"/>
    <property type="match status" value="1"/>
</dbReference>
<dbReference type="HAMAP" id="MF_00773">
    <property type="entry name" value="Ribosomal_eL24"/>
    <property type="match status" value="1"/>
</dbReference>
<keyword evidence="6 10" id="KW-0694">RNA-binding</keyword>
<gene>
    <name evidence="12" type="primary">RP-L24e</name>
    <name evidence="12" type="synonym">RPL24</name>
    <name evidence="10" type="synonym">rpl24e</name>
</gene>
<feature type="binding site" evidence="10">
    <location>
        <position position="37"/>
    </location>
    <ligand>
        <name>Zn(2+)</name>
        <dbReference type="ChEBI" id="CHEBI:29105"/>
    </ligand>
</feature>
<dbReference type="EMBL" id="KF900328">
    <property type="protein sequence ID" value="AIE91118.1"/>
    <property type="molecule type" value="Genomic_DNA"/>
</dbReference>
<feature type="binding site" evidence="10">
    <location>
        <position position="11"/>
    </location>
    <ligand>
        <name>Zn(2+)</name>
        <dbReference type="ChEBI" id="CHEBI:29105"/>
    </ligand>
</feature>
<organism evidence="12">
    <name type="scientific">uncultured marine thaumarchaeote AD1000_106_A06</name>
    <dbReference type="NCBI Taxonomy" id="1455888"/>
    <lineage>
        <taxon>Archaea</taxon>
        <taxon>Nitrososphaerota</taxon>
        <taxon>environmental samples</taxon>
    </lineage>
</organism>
<dbReference type="Pfam" id="PF01246">
    <property type="entry name" value="Ribosomal_L24e"/>
    <property type="match status" value="1"/>
</dbReference>
<keyword evidence="7 10" id="KW-0689">Ribosomal protein</keyword>
<evidence type="ECO:0000256" key="5">
    <source>
        <dbReference type="ARBA" id="ARBA00022833"/>
    </source>
</evidence>
<comment type="subunit">
    <text evidence="9 10">Part of the 50S ribosomal subunit. Forms a cluster with proteins L3 and L14.</text>
</comment>